<evidence type="ECO:0000313" key="10">
    <source>
        <dbReference type="EMBL" id="UYV75676.1"/>
    </source>
</evidence>
<dbReference type="SUPFAM" id="SSF53098">
    <property type="entry name" value="Ribonuclease H-like"/>
    <property type="match status" value="1"/>
</dbReference>
<dbReference type="Gene3D" id="3.60.10.10">
    <property type="entry name" value="Endonuclease/exonuclease/phosphatase"/>
    <property type="match status" value="1"/>
</dbReference>
<dbReference type="InterPro" id="IPR043128">
    <property type="entry name" value="Rev_trsase/Diguanyl_cyclase"/>
</dbReference>
<dbReference type="Gene3D" id="3.10.10.10">
    <property type="entry name" value="HIV Type 1 Reverse Transcriptase, subunit A, domain 1"/>
    <property type="match status" value="2"/>
</dbReference>
<evidence type="ECO:0000256" key="2">
    <source>
        <dbReference type="ARBA" id="ARBA00022679"/>
    </source>
</evidence>
<dbReference type="Pfam" id="PF17921">
    <property type="entry name" value="Integrase_H2C2"/>
    <property type="match status" value="1"/>
</dbReference>
<reference evidence="10 11" key="1">
    <citation type="submission" date="2022-01" db="EMBL/GenBank/DDBJ databases">
        <title>A chromosomal length assembly of Cordylochernes scorpioides.</title>
        <authorList>
            <person name="Zeh D."/>
            <person name="Zeh J."/>
        </authorList>
    </citation>
    <scope>NUCLEOTIDE SEQUENCE [LARGE SCALE GENOMIC DNA]</scope>
    <source>
        <strain evidence="10">IN4F17</strain>
        <tissue evidence="10">Whole Body</tissue>
    </source>
</reference>
<evidence type="ECO:0000259" key="9">
    <source>
        <dbReference type="Pfam" id="PF17921"/>
    </source>
</evidence>
<dbReference type="SUPFAM" id="SSF56672">
    <property type="entry name" value="DNA/RNA polymerases"/>
    <property type="match status" value="1"/>
</dbReference>
<evidence type="ECO:0000256" key="7">
    <source>
        <dbReference type="ARBA" id="ARBA00022918"/>
    </source>
</evidence>
<dbReference type="Gene3D" id="3.30.70.270">
    <property type="match status" value="1"/>
</dbReference>
<dbReference type="SUPFAM" id="SSF56219">
    <property type="entry name" value="DNase I-like"/>
    <property type="match status" value="1"/>
</dbReference>
<evidence type="ECO:0000256" key="3">
    <source>
        <dbReference type="ARBA" id="ARBA00022695"/>
    </source>
</evidence>
<protein>
    <recommendedName>
        <fullName evidence="1">RNA-directed DNA polymerase</fullName>
        <ecNumber evidence="1">2.7.7.49</ecNumber>
    </recommendedName>
</protein>
<accession>A0ABY6L5X2</accession>
<keyword evidence="11" id="KW-1185">Reference proteome</keyword>
<dbReference type="InterPro" id="IPR036691">
    <property type="entry name" value="Endo/exonu/phosph_ase_sf"/>
</dbReference>
<feature type="domain" description="Integrase zinc-binding" evidence="9">
    <location>
        <begin position="391"/>
        <end position="435"/>
    </location>
</feature>
<dbReference type="EMBL" id="CP092875">
    <property type="protein sequence ID" value="UYV75676.1"/>
    <property type="molecule type" value="Genomic_DNA"/>
</dbReference>
<dbReference type="InterPro" id="IPR036397">
    <property type="entry name" value="RNaseH_sf"/>
</dbReference>
<dbReference type="EC" id="2.7.7.49" evidence="1"/>
<evidence type="ECO:0000259" key="8">
    <source>
        <dbReference type="Pfam" id="PF17917"/>
    </source>
</evidence>
<keyword evidence="4" id="KW-0540">Nuclease</keyword>
<keyword evidence="6" id="KW-0378">Hydrolase</keyword>
<dbReference type="PANTHER" id="PTHR37984:SF5">
    <property type="entry name" value="PROTEIN NYNRIN-LIKE"/>
    <property type="match status" value="1"/>
</dbReference>
<sequence length="1184" mass="135919">MSYSQFKNLNLQTEPSSSIYINQANSRTRSFGRFKVNLTISHITHQIDLHILRNFMYPLLRGLDMETLFNLHVDIKNGVVTTKGPSLYNYKFQANHLRPETNQTLDKILNKYTTIFSENYFYVGKIKIAKHNIHTVPHPPIQLRPYRRSASEYEEIKRQVEDLKKKGLVRDNRSPWAFPVTLVPKADGQMRLCVDYRRLNALIIYDKMPLPNIQEIIDHLQGAKYFTSLYTDASEQGLGAILAQKHPEGRERVVSNSSKRLNPTQSRYTATELECFAIIEAVRHFNNYLDKSFQIITDHSALKWLLNHKNPGGRLFRWSMVLSSRSFTIIHRAGGEQTRVDALSRNPVCTFITEDKMKIAQQQVDLRFVNNPQIKSGIVTIRIRGHSKAVVPDSLRAKCLHHFYDDFGHPGKNKTLKLISTYDWWLQMLRTIKEHYQIPDSDLQPFDLIGLDTIVLGNEAKKTRHKYLQVIIDHHSRYIWACPTRQVEDLKKKGLVRDSRNPWAFPVTLVPKADGQKRLQLPSSTSLDSCYLLEYQSNTCGMEEKANHTLLTRLRAAILEKPKQKWSTLVPFIVKTYDQTPHEVTKFSPTFLLYGIDESPSFSDHSITLEEARGLARENTRKAQIKRKNLHDDKHPDVEFSEGDQVLRTVAKHHPCMSKLSPRQQGPFFVKKKISSLVYDIQDTEGRVYRAHASQLRSFKDRESWEPGGVTIMKVRLTANLRKDVSLEESCRDTNVLLRRIKRYRNARAIETPLQSETRRALRRLRYSEARVAATQTMQVPVQRIQLWTHKPFSGLQYNAHIDYKADSSVDIGQMSRWSQNKNPAMSFRLASLNVRGIAARQRSLELCSFLKQHAVDIAFVHETNVSTLDAVEDLCLGYTAAVAPASAIRGSGLGCLVAPGISILGKRIMFPGKVAVFDVDVRGQQTKFINCHLSHLPDERLQQLQSIRTAAVNENMGKKSADTELKTMIVHMSSEIRNLGEKIDTRLSNIEKRIIEWDQRLLGVEMKLTTCVETSAATNEKVSENVTKLREIEARTDFLEMKLREPNLVFYGVEGEANEGPAESLQKVKSIIKEKMLILENISITKCHRLGKANKSPILISLPEYEDRIKLFKNTTKLRDSKIYISKDYSKKIRDQRLILIAKRKELFEKGTRSKLRDNKLFVKGVVYEAVNGQVVNTNGNKI</sequence>
<dbReference type="InterPro" id="IPR041588">
    <property type="entry name" value="Integrase_H2C2"/>
</dbReference>
<keyword evidence="5" id="KW-0255">Endonuclease</keyword>
<dbReference type="Gene3D" id="1.10.340.70">
    <property type="match status" value="1"/>
</dbReference>
<evidence type="ECO:0000256" key="4">
    <source>
        <dbReference type="ARBA" id="ARBA00022722"/>
    </source>
</evidence>
<keyword evidence="3" id="KW-0548">Nucleotidyltransferase</keyword>
<dbReference type="Pfam" id="PF17917">
    <property type="entry name" value="RT_RNaseH"/>
    <property type="match status" value="1"/>
</dbReference>
<evidence type="ECO:0000256" key="5">
    <source>
        <dbReference type="ARBA" id="ARBA00022759"/>
    </source>
</evidence>
<dbReference type="Gene3D" id="3.30.420.10">
    <property type="entry name" value="Ribonuclease H-like superfamily/Ribonuclease H"/>
    <property type="match status" value="1"/>
</dbReference>
<proteinExistence type="predicted"/>
<dbReference type="Proteomes" id="UP001235939">
    <property type="component" value="Chromosome 13"/>
</dbReference>
<evidence type="ECO:0000313" key="11">
    <source>
        <dbReference type="Proteomes" id="UP001235939"/>
    </source>
</evidence>
<name>A0ABY6L5X2_9ARAC</name>
<dbReference type="InterPro" id="IPR012337">
    <property type="entry name" value="RNaseH-like_sf"/>
</dbReference>
<gene>
    <name evidence="10" type="ORF">LAZ67_13000975</name>
</gene>
<feature type="domain" description="Reverse transcriptase RNase H-like" evidence="8">
    <location>
        <begin position="227"/>
        <end position="323"/>
    </location>
</feature>
<dbReference type="PANTHER" id="PTHR37984">
    <property type="entry name" value="PROTEIN CBG26694"/>
    <property type="match status" value="1"/>
</dbReference>
<dbReference type="CDD" id="cd09274">
    <property type="entry name" value="RNase_HI_RT_Ty3"/>
    <property type="match status" value="1"/>
</dbReference>
<dbReference type="InterPro" id="IPR043502">
    <property type="entry name" value="DNA/RNA_pol_sf"/>
</dbReference>
<organism evidence="10 11">
    <name type="scientific">Cordylochernes scorpioides</name>
    <dbReference type="NCBI Taxonomy" id="51811"/>
    <lineage>
        <taxon>Eukaryota</taxon>
        <taxon>Metazoa</taxon>
        <taxon>Ecdysozoa</taxon>
        <taxon>Arthropoda</taxon>
        <taxon>Chelicerata</taxon>
        <taxon>Arachnida</taxon>
        <taxon>Pseudoscorpiones</taxon>
        <taxon>Cheliferoidea</taxon>
        <taxon>Chernetidae</taxon>
        <taxon>Cordylochernes</taxon>
    </lineage>
</organism>
<keyword evidence="2" id="KW-0808">Transferase</keyword>
<evidence type="ECO:0000256" key="1">
    <source>
        <dbReference type="ARBA" id="ARBA00012493"/>
    </source>
</evidence>
<evidence type="ECO:0000256" key="6">
    <source>
        <dbReference type="ARBA" id="ARBA00022801"/>
    </source>
</evidence>
<keyword evidence="7" id="KW-0695">RNA-directed DNA polymerase</keyword>
<dbReference type="InterPro" id="IPR050951">
    <property type="entry name" value="Retrovirus_Pol_polyprotein"/>
</dbReference>
<dbReference type="InterPro" id="IPR041373">
    <property type="entry name" value="RT_RNaseH"/>
</dbReference>